<gene>
    <name evidence="1" type="ORF">M0812_20798</name>
</gene>
<protein>
    <submittedName>
        <fullName evidence="1">Uncharacterized protein</fullName>
    </submittedName>
</protein>
<evidence type="ECO:0000313" key="2">
    <source>
        <dbReference type="Proteomes" id="UP001146793"/>
    </source>
</evidence>
<accession>A0AAV7YWU4</accession>
<name>A0AAV7YWU4_9EUKA</name>
<reference evidence="1" key="1">
    <citation type="submission" date="2022-08" db="EMBL/GenBank/DDBJ databases">
        <title>Novel sulphate-reducing endosymbionts in the free-living metamonad Anaeramoeba.</title>
        <authorList>
            <person name="Jerlstrom-Hultqvist J."/>
            <person name="Cepicka I."/>
            <person name="Gallot-Lavallee L."/>
            <person name="Salas-Leiva D."/>
            <person name="Curtis B.A."/>
            <person name="Zahonova K."/>
            <person name="Pipaliya S."/>
            <person name="Dacks J."/>
            <person name="Roger A.J."/>
        </authorList>
    </citation>
    <scope>NUCLEOTIDE SEQUENCE</scope>
    <source>
        <strain evidence="1">Busselton2</strain>
    </source>
</reference>
<dbReference type="EMBL" id="JANTQA010000047">
    <property type="protein sequence ID" value="KAJ3431874.1"/>
    <property type="molecule type" value="Genomic_DNA"/>
</dbReference>
<evidence type="ECO:0000313" key="1">
    <source>
        <dbReference type="EMBL" id="KAJ3431874.1"/>
    </source>
</evidence>
<proteinExistence type="predicted"/>
<comment type="caution">
    <text evidence="1">The sequence shown here is derived from an EMBL/GenBank/DDBJ whole genome shotgun (WGS) entry which is preliminary data.</text>
</comment>
<dbReference type="Proteomes" id="UP001146793">
    <property type="component" value="Unassembled WGS sequence"/>
</dbReference>
<dbReference type="AlphaFoldDB" id="A0AAV7YWU4"/>
<sequence>MNKSSFLDKDFCFFKQEQNTLQNKKEQDHSCSFEDLDEEIGNEDEVSGEESLEMMLEFDPLEHLQSLQGKEKKYEFFCDEHFNFKKKYKRKKRSIKNLELKPQYKNSETEKENEEGQKKFFSYESFYKKYFQHETFQKKKQKKEKLLFLAEKDLMKNYLGTKNRKRKLIENYYFERKEETKKPFRSYPNQTTIYPFTNYLVNSDLNEQMNVHSLLQQLLFSLTISENRYQDKHNMHIIETVFTKMDKSKIFKSRNKTKRKNQRTKIQNHSLEKIIDDCLVSLGFLFGIFNSSHSNKFNLEYNNSSQTDLRKIFEFYDPNCNQFFRVNQQSQLQTTKTIKQQKYESVTNYKIECMLRIIEMCLNRSLFQNQPKTYQLVFRFALQCFLTFPQYRIIINNILKQCLSKLGEQFTGNTAIYCFKFFNDLQLLVLLNELSPFDRLLRKEHLWLSSLALRNILGLTIDIIPEDLPKNIHQEIILSIELFQNKQINDQVVNLTTFIQLLYVLPLVHDLCLERENQKFCKKLRKIISDVRLRIRNSTKIALKIKEILLEIYVTLKNGEREMKAESYYQRKMKRKHIEKIKIKQETIPTSLLDKINNNNNRSKCNTEKIQNKLDNIKYGLKKKIIYDPNFNYSYTNKNFHTISCKIK</sequence>
<organism evidence="1 2">
    <name type="scientific">Anaeramoeba flamelloides</name>
    <dbReference type="NCBI Taxonomy" id="1746091"/>
    <lineage>
        <taxon>Eukaryota</taxon>
        <taxon>Metamonada</taxon>
        <taxon>Anaeramoebidae</taxon>
        <taxon>Anaeramoeba</taxon>
    </lineage>
</organism>